<evidence type="ECO:0000256" key="1">
    <source>
        <dbReference type="ARBA" id="ARBA00012513"/>
    </source>
</evidence>
<dbReference type="CDD" id="cd14014">
    <property type="entry name" value="STKc_PknB_like"/>
    <property type="match status" value="1"/>
</dbReference>
<keyword evidence="3 11" id="KW-0808">Transferase</keyword>
<accession>A0A517WEB4</accession>
<feature type="binding site" evidence="7">
    <location>
        <position position="133"/>
    </location>
    <ligand>
        <name>ATP</name>
        <dbReference type="ChEBI" id="CHEBI:30616"/>
    </ligand>
</feature>
<feature type="transmembrane region" description="Helical" evidence="9">
    <location>
        <begin position="778"/>
        <end position="798"/>
    </location>
</feature>
<feature type="transmembrane region" description="Helical" evidence="9">
    <location>
        <begin position="417"/>
        <end position="439"/>
    </location>
</feature>
<dbReference type="Gene3D" id="3.30.200.20">
    <property type="entry name" value="Phosphorylase Kinase, domain 1"/>
    <property type="match status" value="1"/>
</dbReference>
<dbReference type="FunFam" id="1.10.510.10:FF:000021">
    <property type="entry name" value="Serine/threonine protein kinase"/>
    <property type="match status" value="1"/>
</dbReference>
<dbReference type="Gene3D" id="1.10.510.10">
    <property type="entry name" value="Transferase(Phosphotransferase) domain 1"/>
    <property type="match status" value="1"/>
</dbReference>
<feature type="compositionally biased region" description="Gly residues" evidence="8">
    <location>
        <begin position="1201"/>
        <end position="1222"/>
    </location>
</feature>
<dbReference type="PANTHER" id="PTHR43289">
    <property type="entry name" value="MITOGEN-ACTIVATED PROTEIN KINASE KINASE KINASE 20-RELATED"/>
    <property type="match status" value="1"/>
</dbReference>
<keyword evidence="9" id="KW-0812">Transmembrane</keyword>
<feature type="region of interest" description="Disordered" evidence="8">
    <location>
        <begin position="1199"/>
        <end position="1259"/>
    </location>
</feature>
<name>A0A517WEB4_9PLAN</name>
<feature type="transmembrane region" description="Helical" evidence="9">
    <location>
        <begin position="561"/>
        <end position="580"/>
    </location>
</feature>
<feature type="compositionally biased region" description="Polar residues" evidence="8">
    <location>
        <begin position="1463"/>
        <end position="1474"/>
    </location>
</feature>
<organism evidence="11 12">
    <name type="scientific">Gimesia chilikensis</name>
    <dbReference type="NCBI Taxonomy" id="2605989"/>
    <lineage>
        <taxon>Bacteria</taxon>
        <taxon>Pseudomonadati</taxon>
        <taxon>Planctomycetota</taxon>
        <taxon>Planctomycetia</taxon>
        <taxon>Planctomycetales</taxon>
        <taxon>Planctomycetaceae</taxon>
        <taxon>Gimesia</taxon>
    </lineage>
</organism>
<evidence type="ECO:0000256" key="6">
    <source>
        <dbReference type="ARBA" id="ARBA00022840"/>
    </source>
</evidence>
<evidence type="ECO:0000256" key="7">
    <source>
        <dbReference type="PROSITE-ProRule" id="PRU10141"/>
    </source>
</evidence>
<gene>
    <name evidence="11" type="primary">pknB_10</name>
    <name evidence="11" type="ORF">V6x_33170</name>
</gene>
<dbReference type="GO" id="GO:0004674">
    <property type="term" value="F:protein serine/threonine kinase activity"/>
    <property type="evidence" value="ECO:0007669"/>
    <property type="project" value="UniProtKB-KW"/>
</dbReference>
<dbReference type="EC" id="2.7.11.1" evidence="1"/>
<dbReference type="Proteomes" id="UP000320722">
    <property type="component" value="Chromosome"/>
</dbReference>
<evidence type="ECO:0000259" key="10">
    <source>
        <dbReference type="PROSITE" id="PS50011"/>
    </source>
</evidence>
<evidence type="ECO:0000256" key="2">
    <source>
        <dbReference type="ARBA" id="ARBA00022527"/>
    </source>
</evidence>
<feature type="region of interest" description="Disordered" evidence="8">
    <location>
        <begin position="1"/>
        <end position="23"/>
    </location>
</feature>
<dbReference type="InterPro" id="IPR017441">
    <property type="entry name" value="Protein_kinase_ATP_BS"/>
</dbReference>
<feature type="transmembrane region" description="Helical" evidence="9">
    <location>
        <begin position="451"/>
        <end position="471"/>
    </location>
</feature>
<evidence type="ECO:0000256" key="8">
    <source>
        <dbReference type="SAM" id="MobiDB-lite"/>
    </source>
</evidence>
<keyword evidence="9" id="KW-1133">Transmembrane helix</keyword>
<dbReference type="RefSeq" id="WP_145041440.1">
    <property type="nucleotide sequence ID" value="NZ_CP036347.1"/>
</dbReference>
<feature type="transmembrane region" description="Helical" evidence="9">
    <location>
        <begin position="518"/>
        <end position="541"/>
    </location>
</feature>
<dbReference type="GO" id="GO:0005524">
    <property type="term" value="F:ATP binding"/>
    <property type="evidence" value="ECO:0007669"/>
    <property type="project" value="UniProtKB-UniRule"/>
</dbReference>
<feature type="domain" description="Protein kinase" evidence="10">
    <location>
        <begin position="104"/>
        <end position="372"/>
    </location>
</feature>
<dbReference type="PROSITE" id="PS50011">
    <property type="entry name" value="PROTEIN_KINASE_DOM"/>
    <property type="match status" value="1"/>
</dbReference>
<dbReference type="PROSITE" id="PS00107">
    <property type="entry name" value="PROTEIN_KINASE_ATP"/>
    <property type="match status" value="1"/>
</dbReference>
<dbReference type="EMBL" id="CP036347">
    <property type="protein sequence ID" value="QDU03595.1"/>
    <property type="molecule type" value="Genomic_DNA"/>
</dbReference>
<feature type="compositionally biased region" description="Polar residues" evidence="8">
    <location>
        <begin position="1223"/>
        <end position="1237"/>
    </location>
</feature>
<feature type="region of interest" description="Disordered" evidence="8">
    <location>
        <begin position="1462"/>
        <end position="1485"/>
    </location>
</feature>
<reference evidence="11 12" key="1">
    <citation type="submission" date="2019-02" db="EMBL/GenBank/DDBJ databases">
        <title>Deep-cultivation of Planctomycetes and their phenomic and genomic characterization uncovers novel biology.</title>
        <authorList>
            <person name="Wiegand S."/>
            <person name="Jogler M."/>
            <person name="Boedeker C."/>
            <person name="Pinto D."/>
            <person name="Vollmers J."/>
            <person name="Rivas-Marin E."/>
            <person name="Kohn T."/>
            <person name="Peeters S.H."/>
            <person name="Heuer A."/>
            <person name="Rast P."/>
            <person name="Oberbeckmann S."/>
            <person name="Bunk B."/>
            <person name="Jeske O."/>
            <person name="Meyerdierks A."/>
            <person name="Storesund J.E."/>
            <person name="Kallscheuer N."/>
            <person name="Luecker S."/>
            <person name="Lage O.M."/>
            <person name="Pohl T."/>
            <person name="Merkel B.J."/>
            <person name="Hornburger P."/>
            <person name="Mueller R.-W."/>
            <person name="Bruemmer F."/>
            <person name="Labrenz M."/>
            <person name="Spormann A.M."/>
            <person name="Op den Camp H."/>
            <person name="Overmann J."/>
            <person name="Amann R."/>
            <person name="Jetten M.S.M."/>
            <person name="Mascher T."/>
            <person name="Medema M.H."/>
            <person name="Devos D.P."/>
            <person name="Kaster A.-K."/>
            <person name="Ovreas L."/>
            <person name="Rohde M."/>
            <person name="Galperin M.Y."/>
            <person name="Jogler C."/>
        </authorList>
    </citation>
    <scope>NUCLEOTIDE SEQUENCE [LARGE SCALE GENOMIC DNA]</scope>
    <source>
        <strain evidence="11 12">V6</strain>
    </source>
</reference>
<keyword evidence="2" id="KW-0723">Serine/threonine-protein kinase</keyword>
<dbReference type="PANTHER" id="PTHR43289:SF6">
    <property type="entry name" value="SERINE_THREONINE-PROTEIN KINASE NEKL-3"/>
    <property type="match status" value="1"/>
</dbReference>
<feature type="transmembrane region" description="Helical" evidence="9">
    <location>
        <begin position="483"/>
        <end position="506"/>
    </location>
</feature>
<keyword evidence="5 11" id="KW-0418">Kinase</keyword>
<sequence length="1485" mass="163046">MSDPAADNSEPEPTRENVNPQSVEGLFLAALEKKTPTERAQFLDETCGADLEQRRRVEALLLAYDDAGSFLEKSPIGSGTAEPLSLDFLTPSDDPNLLGTLGDYQVQEVIGQGGMGIVFRALDPKLNRIVAIKVMSPLLAVNPNARKRFLREAQAAAAVSHPHIVTIHAVDEATLPYLVMEYVVGQSLQEKLDKVGSLKVTEILRIGNQIAEGLAAAHKQGLIHRDIKPANILLENGVERVKITDFGLARAVDDVTITRTGEVSGTPQYMSPEQASGDRVDQRSDLFSLGAVMYAMCTGRSPFRASNLAAVVRRVCDDTPRPIQEVNEEIPEWLIEIIECLLEKQPEHRIQTAAEIAELLGTHLARLQHPGYTPEARPPRAVRPAPQQKIDIPQAPRPVETVADLEPELKHKTPGNLVGGMLLAVGVGIFLAFSLMRTGPQLEEVHLLDKVVKVSGTLVAIMVFSTIIYLVRGTEGRRLPATTWFLCLSSLNLTLFLSFVITLMVRTKVPLLNVEPDMYQVLLASLIALIGVSGFALYQVWRFYQSLEPGQFNAMQQRDAWLFTVMGIGIWVLLVLWNWAEATGIMPAMMSITRDWHMVPVIVLAVLGGLCLSVGFWLDQNLKKRLGVSAEDALEIPETVMAPQGKRGSQLDRTVVGVGAVLLVLPLLIWVFGVSTGLHFTGSVAEMALVSTLFFVPVGLLVMICGAQNLVEPDSRSEKVLDGLFLLACLFAGPVGILLYIARYLKRRDARAAGTLEQQPAPEGDPFVQEQRRSNKRVIIGVLVGILLLLSSILVVQIWRHLNPTEQGFILNWGLNLLVVSVMLIAAYFIRRKGAAAAKRNPWVFMEWVTILVACLMLLSLFLPTLGKPDKDKVFLQYSGTTPISNVVVEADRYYQVQSWPYELIVEPGVQYINVNFTASGQLVKFTKKINKQPGKPLLVDLTSQIVAMTRNLQKPTPSVPATPEPRGPGAILISGQTPFLRAGIFPVHSPKGEAMMAGGMEMSGGDMGMGMFGGGSAARNVYGFADRFFTLEPMTHELPAGKYQIRVSSTLAGWEGEYSTPQYDLEEVEVKSGEIVSVTIKPDYRKLAKNHPDWSRGGLFKFHWSEKTSRNNLKIYTLSLPQALVVQQLLQAYADGKPDVAESALLQVAAENNKSEPPKTLAAIFNNGQHPAWKSLIIPGKSTGTWRLTEQQLNQPVQSMGGGGFGGGVGSGLTDPFGGGTFENNRTQSQQQTSPEQKPGTLNPFSQQPVQASKPRGARNPYKTVVLFGKDPGMSIDLAPLKNDSGTRIMKRVQRGASTFEVTSGEYAVIVSTQLVGWATNGRSARYVDSELNVKADQSVEKTLHYNFQKLAENHPVWKADEHFYFLWPNPKQGVGMEFDFSAQQAKVVQALLQAFADGKPDVPETTLLKIFGNVIELDKPSSSQLKSLEDIFSDIKQPDWKQLIVPGQSEKTWRLVDPEFQQRQQAKSQTTEKSSEPVGGGVK</sequence>
<dbReference type="InterPro" id="IPR011009">
    <property type="entry name" value="Kinase-like_dom_sf"/>
</dbReference>
<evidence type="ECO:0000313" key="11">
    <source>
        <dbReference type="EMBL" id="QDU03595.1"/>
    </source>
</evidence>
<dbReference type="InterPro" id="IPR008271">
    <property type="entry name" value="Ser/Thr_kinase_AS"/>
</dbReference>
<evidence type="ECO:0000256" key="5">
    <source>
        <dbReference type="ARBA" id="ARBA00022777"/>
    </source>
</evidence>
<evidence type="ECO:0000256" key="3">
    <source>
        <dbReference type="ARBA" id="ARBA00022679"/>
    </source>
</evidence>
<feature type="transmembrane region" description="Helical" evidence="9">
    <location>
        <begin position="810"/>
        <end position="830"/>
    </location>
</feature>
<keyword evidence="4 7" id="KW-0547">Nucleotide-binding</keyword>
<evidence type="ECO:0000313" key="12">
    <source>
        <dbReference type="Proteomes" id="UP000320722"/>
    </source>
</evidence>
<dbReference type="PROSITE" id="PS00108">
    <property type="entry name" value="PROTEIN_KINASE_ST"/>
    <property type="match status" value="1"/>
</dbReference>
<feature type="transmembrane region" description="Helical" evidence="9">
    <location>
        <begin position="842"/>
        <end position="863"/>
    </location>
</feature>
<feature type="transmembrane region" description="Helical" evidence="9">
    <location>
        <begin position="687"/>
        <end position="711"/>
    </location>
</feature>
<keyword evidence="9" id="KW-0472">Membrane</keyword>
<evidence type="ECO:0000256" key="9">
    <source>
        <dbReference type="SAM" id="Phobius"/>
    </source>
</evidence>
<protein>
    <recommendedName>
        <fullName evidence="1">non-specific serine/threonine protein kinase</fullName>
        <ecNumber evidence="1">2.7.11.1</ecNumber>
    </recommendedName>
</protein>
<feature type="transmembrane region" description="Helical" evidence="9">
    <location>
        <begin position="601"/>
        <end position="618"/>
    </location>
</feature>
<dbReference type="InterPro" id="IPR000719">
    <property type="entry name" value="Prot_kinase_dom"/>
</dbReference>
<feature type="transmembrane region" description="Helical" evidence="9">
    <location>
        <begin position="655"/>
        <end position="675"/>
    </location>
</feature>
<dbReference type="SUPFAM" id="SSF56112">
    <property type="entry name" value="Protein kinase-like (PK-like)"/>
    <property type="match status" value="1"/>
</dbReference>
<dbReference type="SMART" id="SM00220">
    <property type="entry name" value="S_TKc"/>
    <property type="match status" value="1"/>
</dbReference>
<proteinExistence type="predicted"/>
<evidence type="ECO:0000256" key="4">
    <source>
        <dbReference type="ARBA" id="ARBA00022741"/>
    </source>
</evidence>
<dbReference type="Pfam" id="PF00069">
    <property type="entry name" value="Pkinase"/>
    <property type="match status" value="1"/>
</dbReference>
<keyword evidence="6 7" id="KW-0067">ATP-binding</keyword>
<feature type="transmembrane region" description="Helical" evidence="9">
    <location>
        <begin position="723"/>
        <end position="742"/>
    </location>
</feature>